<evidence type="ECO:0000313" key="1">
    <source>
        <dbReference type="Proteomes" id="UP000887565"/>
    </source>
</evidence>
<dbReference type="AlphaFoldDB" id="A0A915HKC9"/>
<protein>
    <submittedName>
        <fullName evidence="2">Uncharacterized protein</fullName>
    </submittedName>
</protein>
<sequence length="96" mass="11335">MQTTSSLDFNSYLYHRSGLASILFLQYSAHKPTTLGLAPNPPWFNYPASDPYYVTSHLNWIYNRQYFHPLWWSESQRKLLLHPDSLITISLNEICR</sequence>
<evidence type="ECO:0000313" key="2">
    <source>
        <dbReference type="WBParaSite" id="nRc.2.0.1.t01797-RA"/>
    </source>
</evidence>
<keyword evidence="1" id="KW-1185">Reference proteome</keyword>
<reference evidence="2" key="1">
    <citation type="submission" date="2022-11" db="UniProtKB">
        <authorList>
            <consortium name="WormBaseParasite"/>
        </authorList>
    </citation>
    <scope>IDENTIFICATION</scope>
</reference>
<proteinExistence type="predicted"/>
<organism evidence="1 2">
    <name type="scientific">Romanomermis culicivorax</name>
    <name type="common">Nematode worm</name>
    <dbReference type="NCBI Taxonomy" id="13658"/>
    <lineage>
        <taxon>Eukaryota</taxon>
        <taxon>Metazoa</taxon>
        <taxon>Ecdysozoa</taxon>
        <taxon>Nematoda</taxon>
        <taxon>Enoplea</taxon>
        <taxon>Dorylaimia</taxon>
        <taxon>Mermithida</taxon>
        <taxon>Mermithoidea</taxon>
        <taxon>Mermithidae</taxon>
        <taxon>Romanomermis</taxon>
    </lineage>
</organism>
<dbReference type="Proteomes" id="UP000887565">
    <property type="component" value="Unplaced"/>
</dbReference>
<dbReference type="WBParaSite" id="nRc.2.0.1.t01797-RA">
    <property type="protein sequence ID" value="nRc.2.0.1.t01797-RA"/>
    <property type="gene ID" value="nRc.2.0.1.g01797"/>
</dbReference>
<name>A0A915HKC9_ROMCU</name>
<accession>A0A915HKC9</accession>